<dbReference type="PANTHER" id="PTHR19854:SF1">
    <property type="entry name" value="GUANINE NUCLEOTIDE-BINDING PROTEIN SUBUNIT BETA-LIKE PROTEIN 1"/>
    <property type="match status" value="1"/>
</dbReference>
<comment type="similarity">
    <text evidence="3">Belongs to the WD repeat ASA1 family.</text>
</comment>
<organism evidence="5 6">
    <name type="scientific">Punctularia strigosozonata (strain HHB-11173)</name>
    <name type="common">White-rot fungus</name>
    <dbReference type="NCBI Taxonomy" id="741275"/>
    <lineage>
        <taxon>Eukaryota</taxon>
        <taxon>Fungi</taxon>
        <taxon>Dikarya</taxon>
        <taxon>Basidiomycota</taxon>
        <taxon>Agaricomycotina</taxon>
        <taxon>Agaricomycetes</taxon>
        <taxon>Corticiales</taxon>
        <taxon>Punctulariaceae</taxon>
        <taxon>Punctularia</taxon>
    </lineage>
</organism>
<dbReference type="RefSeq" id="XP_007389049.1">
    <property type="nucleotide sequence ID" value="XM_007388987.1"/>
</dbReference>
<evidence type="ECO:0000313" key="5">
    <source>
        <dbReference type="EMBL" id="EIN03764.1"/>
    </source>
</evidence>
<dbReference type="PANTHER" id="PTHR19854">
    <property type="entry name" value="TRANSDUCIN BETA-LIKE 3"/>
    <property type="match status" value="1"/>
</dbReference>
<evidence type="ECO:0000256" key="1">
    <source>
        <dbReference type="ARBA" id="ARBA00022574"/>
    </source>
</evidence>
<dbReference type="KEGG" id="psq:PUNSTDRAFT_77664"/>
<keyword evidence="1" id="KW-0853">WD repeat</keyword>
<keyword evidence="2" id="KW-0677">Repeat</keyword>
<evidence type="ECO:0000256" key="4">
    <source>
        <dbReference type="ARBA" id="ARBA00040563"/>
    </source>
</evidence>
<dbReference type="AlphaFoldDB" id="R7S1Q0"/>
<evidence type="ECO:0000256" key="3">
    <source>
        <dbReference type="ARBA" id="ARBA00037931"/>
    </source>
</evidence>
<sequence length="384" mass="42407">MSQPPPPPSPLRILRIHGDEISTLAFSNDNERLYSGDTSGRVVITSTRTMRPLAAWNAHTDGILGVQEWGNSVITHGRDNKLHVWKRVLAPSISVGDSAAVHEDTKPDLLYSMDVNALNYCRFSLWSLPSNDDEEPQALVALPNLVESSMADVWSLPARDRLHAAIGKKGGSTPAIDGRGEYGIIMSMHLFEYQHPATSTQRDLRLLLGYESGAVTLWSYTRDWHQKSIEGMGWESRWTAKLHVESGTSATAFTVSADHLVGRYDVEGAESSVEAGCKAYPIKQVGNAAVAIRDDGRICAIAGWDGRVRLFSTKSLKPLGTLSYHKGSCQTVHFARTRYSQGVQDEADDDDEIDDAEKRRRGQWLVSGGKDSRIAIWPLMSFTK</sequence>
<accession>R7S1Q0</accession>
<dbReference type="InterPro" id="IPR015943">
    <property type="entry name" value="WD40/YVTN_repeat-like_dom_sf"/>
</dbReference>
<dbReference type="GeneID" id="18885737"/>
<dbReference type="SMART" id="SM00320">
    <property type="entry name" value="WD40"/>
    <property type="match status" value="4"/>
</dbReference>
<gene>
    <name evidence="5" type="ORF">PUNSTDRAFT_77664</name>
</gene>
<dbReference type="Pfam" id="PF00400">
    <property type="entry name" value="WD40"/>
    <property type="match status" value="1"/>
</dbReference>
<dbReference type="InterPro" id="IPR001680">
    <property type="entry name" value="WD40_rpt"/>
</dbReference>
<proteinExistence type="inferred from homology"/>
<keyword evidence="6" id="KW-1185">Reference proteome</keyword>
<dbReference type="SUPFAM" id="SSF50978">
    <property type="entry name" value="WD40 repeat-like"/>
    <property type="match status" value="1"/>
</dbReference>
<evidence type="ECO:0000313" key="6">
    <source>
        <dbReference type="Proteomes" id="UP000054196"/>
    </source>
</evidence>
<dbReference type="OMA" id="YQRQSMQ"/>
<evidence type="ECO:0000256" key="2">
    <source>
        <dbReference type="ARBA" id="ARBA00022737"/>
    </source>
</evidence>
<dbReference type="eggNOG" id="KOG0322">
    <property type="taxonomic scope" value="Eukaryota"/>
</dbReference>
<dbReference type="HOGENOM" id="CLU_041940_0_2_1"/>
<dbReference type="OrthoDB" id="7668193at2759"/>
<dbReference type="EMBL" id="JH687559">
    <property type="protein sequence ID" value="EIN03764.1"/>
    <property type="molecule type" value="Genomic_DNA"/>
</dbReference>
<dbReference type="InterPro" id="IPR036322">
    <property type="entry name" value="WD40_repeat_dom_sf"/>
</dbReference>
<reference evidence="6" key="1">
    <citation type="journal article" date="2012" name="Science">
        <title>The Paleozoic origin of enzymatic lignin decomposition reconstructed from 31 fungal genomes.</title>
        <authorList>
            <person name="Floudas D."/>
            <person name="Binder M."/>
            <person name="Riley R."/>
            <person name="Barry K."/>
            <person name="Blanchette R.A."/>
            <person name="Henrissat B."/>
            <person name="Martinez A.T."/>
            <person name="Otillar R."/>
            <person name="Spatafora J.W."/>
            <person name="Yadav J.S."/>
            <person name="Aerts A."/>
            <person name="Benoit I."/>
            <person name="Boyd A."/>
            <person name="Carlson A."/>
            <person name="Copeland A."/>
            <person name="Coutinho P.M."/>
            <person name="de Vries R.P."/>
            <person name="Ferreira P."/>
            <person name="Findley K."/>
            <person name="Foster B."/>
            <person name="Gaskell J."/>
            <person name="Glotzer D."/>
            <person name="Gorecki P."/>
            <person name="Heitman J."/>
            <person name="Hesse C."/>
            <person name="Hori C."/>
            <person name="Igarashi K."/>
            <person name="Jurgens J.A."/>
            <person name="Kallen N."/>
            <person name="Kersten P."/>
            <person name="Kohler A."/>
            <person name="Kuees U."/>
            <person name="Kumar T.K.A."/>
            <person name="Kuo A."/>
            <person name="LaButti K."/>
            <person name="Larrondo L.F."/>
            <person name="Lindquist E."/>
            <person name="Ling A."/>
            <person name="Lombard V."/>
            <person name="Lucas S."/>
            <person name="Lundell T."/>
            <person name="Martin R."/>
            <person name="McLaughlin D.J."/>
            <person name="Morgenstern I."/>
            <person name="Morin E."/>
            <person name="Murat C."/>
            <person name="Nagy L.G."/>
            <person name="Nolan M."/>
            <person name="Ohm R.A."/>
            <person name="Patyshakuliyeva A."/>
            <person name="Rokas A."/>
            <person name="Ruiz-Duenas F.J."/>
            <person name="Sabat G."/>
            <person name="Salamov A."/>
            <person name="Samejima M."/>
            <person name="Schmutz J."/>
            <person name="Slot J.C."/>
            <person name="St John F."/>
            <person name="Stenlid J."/>
            <person name="Sun H."/>
            <person name="Sun S."/>
            <person name="Syed K."/>
            <person name="Tsang A."/>
            <person name="Wiebenga A."/>
            <person name="Young D."/>
            <person name="Pisabarro A."/>
            <person name="Eastwood D.C."/>
            <person name="Martin F."/>
            <person name="Cullen D."/>
            <person name="Grigoriev I.V."/>
            <person name="Hibbett D.S."/>
        </authorList>
    </citation>
    <scope>NUCLEOTIDE SEQUENCE [LARGE SCALE GENOMIC DNA]</scope>
    <source>
        <strain evidence="6">HHB-11173 SS5</strain>
    </source>
</reference>
<dbReference type="Proteomes" id="UP000054196">
    <property type="component" value="Unassembled WGS sequence"/>
</dbReference>
<dbReference type="Gene3D" id="2.130.10.10">
    <property type="entry name" value="YVTN repeat-like/Quinoprotein amine dehydrogenase"/>
    <property type="match status" value="2"/>
</dbReference>
<name>R7S1Q0_PUNST</name>
<protein>
    <recommendedName>
        <fullName evidence="4">ASTRA-associated protein 1</fullName>
    </recommendedName>
</protein>